<comment type="caution">
    <text evidence="1">The sequence shown here is derived from an EMBL/GenBank/DDBJ whole genome shotgun (WGS) entry which is preliminary data.</text>
</comment>
<name>A0ABP8YX21_9ACTN</name>
<proteinExistence type="predicted"/>
<keyword evidence="2" id="KW-1185">Reference proteome</keyword>
<protein>
    <submittedName>
        <fullName evidence="1">Uncharacterized protein</fullName>
    </submittedName>
</protein>
<gene>
    <name evidence="1" type="ORF">GCM10023217_06440</name>
</gene>
<evidence type="ECO:0000313" key="1">
    <source>
        <dbReference type="EMBL" id="GAA4740958.1"/>
    </source>
</evidence>
<reference evidence="2" key="1">
    <citation type="journal article" date="2019" name="Int. J. Syst. Evol. Microbiol.">
        <title>The Global Catalogue of Microorganisms (GCM) 10K type strain sequencing project: providing services to taxonomists for standard genome sequencing and annotation.</title>
        <authorList>
            <consortium name="The Broad Institute Genomics Platform"/>
            <consortium name="The Broad Institute Genome Sequencing Center for Infectious Disease"/>
            <person name="Wu L."/>
            <person name="Ma J."/>
        </authorList>
    </citation>
    <scope>NUCLEOTIDE SEQUENCE [LARGE SCALE GENOMIC DNA]</scope>
    <source>
        <strain evidence="2">JCM 18077</strain>
    </source>
</reference>
<sequence>MRLRYAGKVRGVDARILRFSDTGGVTVDILTKVTPPVSANSENSYAEEGMVRGGAKVWGRLGR</sequence>
<accession>A0ABP8YX21</accession>
<evidence type="ECO:0000313" key="2">
    <source>
        <dbReference type="Proteomes" id="UP001500822"/>
    </source>
</evidence>
<organism evidence="1 2">
    <name type="scientific">Gordonia alkaliphila</name>
    <dbReference type="NCBI Taxonomy" id="1053547"/>
    <lineage>
        <taxon>Bacteria</taxon>
        <taxon>Bacillati</taxon>
        <taxon>Actinomycetota</taxon>
        <taxon>Actinomycetes</taxon>
        <taxon>Mycobacteriales</taxon>
        <taxon>Gordoniaceae</taxon>
        <taxon>Gordonia</taxon>
    </lineage>
</organism>
<dbReference type="EMBL" id="BAABIE010000002">
    <property type="protein sequence ID" value="GAA4740958.1"/>
    <property type="molecule type" value="Genomic_DNA"/>
</dbReference>
<dbReference type="Proteomes" id="UP001500822">
    <property type="component" value="Unassembled WGS sequence"/>
</dbReference>